<dbReference type="GO" id="GO:0051453">
    <property type="term" value="P:regulation of intracellular pH"/>
    <property type="evidence" value="ECO:0000318"/>
    <property type="project" value="GO_Central"/>
</dbReference>
<evidence type="ECO:0000313" key="17">
    <source>
        <dbReference type="Proteomes" id="UP000036987"/>
    </source>
</evidence>
<evidence type="ECO:0000259" key="15">
    <source>
        <dbReference type="Pfam" id="PF00999"/>
    </source>
</evidence>
<sequence>MGISAEESASLYSISIFTFVLWLCIVVGHLFVKHRWMNESVAAILIGLLSGTIIMFTSQGKSSRILVFSEDLFFIYLLPPIIFNAGFQVKKKHFFRNFITISLFGAVGTMISFIIISLGAYGIFRRFDIGQLELGDYLAIGAIFSATDSVCTLQVLNQDDTPLLYSLVFGEGVVNDATSVVLFKAIQNFDLQHVDASILFQLLGNFLYLFATSTLLGIAIGLLSAFCVKWIKFGMHSTDREVAHMILMAYFSYILADLLNLSGILTVFFCGIVMSHYTWHNVTEKSRVTTKHAFATLSFIAEIFIFLYVGMDALDIEKWKYVKNSPGQSIAVSSILIVLVMIGRAASIFPLSFLSNLTRKNPLLKINFNQQVIIWWAGLMRGAVSMALSYNQFTRSGYTQLRGNALMITSTITVVLFSTMVFGMLTKLLLKFLQPFESGNEIVESLPDLPNPNGIRNPLLENGKPISVFHGFFSSSDHGIHYYWRKFDNAYMRPLFGGRGFTPFVDGPPTDQMAV</sequence>
<dbReference type="PANTHER" id="PTHR10110:SF117">
    <property type="entry name" value="SODIUM_HYDROGEN EXCHANGER 2"/>
    <property type="match status" value="1"/>
</dbReference>
<reference evidence="17" key="1">
    <citation type="journal article" date="2016" name="Nature">
        <title>The genome of the seagrass Zostera marina reveals angiosperm adaptation to the sea.</title>
        <authorList>
            <person name="Olsen J.L."/>
            <person name="Rouze P."/>
            <person name="Verhelst B."/>
            <person name="Lin Y.-C."/>
            <person name="Bayer T."/>
            <person name="Collen J."/>
            <person name="Dattolo E."/>
            <person name="De Paoli E."/>
            <person name="Dittami S."/>
            <person name="Maumus F."/>
            <person name="Michel G."/>
            <person name="Kersting A."/>
            <person name="Lauritano C."/>
            <person name="Lohaus R."/>
            <person name="Toepel M."/>
            <person name="Tonon T."/>
            <person name="Vanneste K."/>
            <person name="Amirebrahimi M."/>
            <person name="Brakel J."/>
            <person name="Bostroem C."/>
            <person name="Chovatia M."/>
            <person name="Grimwood J."/>
            <person name="Jenkins J.W."/>
            <person name="Jueterbock A."/>
            <person name="Mraz A."/>
            <person name="Stam W.T."/>
            <person name="Tice H."/>
            <person name="Bornberg-Bauer E."/>
            <person name="Green P.J."/>
            <person name="Pearson G.A."/>
            <person name="Procaccini G."/>
            <person name="Duarte C.M."/>
            <person name="Schmutz J."/>
            <person name="Reusch T.B.H."/>
            <person name="Van de Peer Y."/>
        </authorList>
    </citation>
    <scope>NUCLEOTIDE SEQUENCE [LARGE SCALE GENOMIC DNA]</scope>
    <source>
        <strain evidence="17">cv. Finnish</strain>
    </source>
</reference>
<keyword evidence="5" id="KW-0630">Potassium</keyword>
<feature type="transmembrane region" description="Helical" evidence="14">
    <location>
        <begin position="65"/>
        <end position="86"/>
    </location>
</feature>
<evidence type="ECO:0000256" key="5">
    <source>
        <dbReference type="ARBA" id="ARBA00022958"/>
    </source>
</evidence>
<proteinExistence type="inferred from homology"/>
<accession>A0A0K9P274</accession>
<keyword evidence="4 13" id="KW-0812">Transmembrane</keyword>
<dbReference type="GO" id="GO:0071805">
    <property type="term" value="P:potassium ion transmembrane transport"/>
    <property type="evidence" value="ECO:0000318"/>
    <property type="project" value="GO_Central"/>
</dbReference>
<dbReference type="NCBIfam" id="TIGR00840">
    <property type="entry name" value="b_cpa1"/>
    <property type="match status" value="1"/>
</dbReference>
<keyword evidence="9 14" id="KW-0472">Membrane</keyword>
<dbReference type="PANTHER" id="PTHR10110">
    <property type="entry name" value="SODIUM/HYDROGEN EXCHANGER"/>
    <property type="match status" value="1"/>
</dbReference>
<feature type="transmembrane region" description="Helical" evidence="14">
    <location>
        <begin position="41"/>
        <end position="59"/>
    </location>
</feature>
<dbReference type="InterPro" id="IPR004709">
    <property type="entry name" value="NaH_exchanger"/>
</dbReference>
<comment type="catalytic activity">
    <reaction evidence="12">
        <text>K(+)(in) + H(+)(out) = K(+)(out) + H(+)(in)</text>
        <dbReference type="Rhea" id="RHEA:29467"/>
        <dbReference type="ChEBI" id="CHEBI:15378"/>
        <dbReference type="ChEBI" id="CHEBI:29103"/>
    </reaction>
</comment>
<keyword evidence="10 13" id="KW-0739">Sodium transport</keyword>
<dbReference type="Gene3D" id="6.10.140.1330">
    <property type="match status" value="1"/>
</dbReference>
<evidence type="ECO:0000256" key="13">
    <source>
        <dbReference type="RuleBase" id="RU003722"/>
    </source>
</evidence>
<feature type="transmembrane region" description="Helical" evidence="14">
    <location>
        <begin position="294"/>
        <end position="310"/>
    </location>
</feature>
<evidence type="ECO:0000256" key="7">
    <source>
        <dbReference type="ARBA" id="ARBA00023053"/>
    </source>
</evidence>
<dbReference type="PRINTS" id="PR01084">
    <property type="entry name" value="NAHEXCHNGR"/>
</dbReference>
<dbReference type="Pfam" id="PF00999">
    <property type="entry name" value="Na_H_Exchanger"/>
    <property type="match status" value="1"/>
</dbReference>
<dbReference type="InterPro" id="IPR018422">
    <property type="entry name" value="Cation/H_exchanger_CPA1"/>
</dbReference>
<feature type="transmembrane region" description="Helical" evidence="14">
    <location>
        <begin position="249"/>
        <end position="274"/>
    </location>
</feature>
<dbReference type="STRING" id="29655.A0A0K9P274"/>
<name>A0A0K9P274_ZOSMR</name>
<dbReference type="Proteomes" id="UP000036987">
    <property type="component" value="Unassembled WGS sequence"/>
</dbReference>
<comment type="caution">
    <text evidence="16">The sequence shown here is derived from an EMBL/GenBank/DDBJ whole genome shotgun (WGS) entry which is preliminary data.</text>
</comment>
<dbReference type="GO" id="GO:0005886">
    <property type="term" value="C:plasma membrane"/>
    <property type="evidence" value="ECO:0000318"/>
    <property type="project" value="GO_Central"/>
</dbReference>
<feature type="transmembrane region" description="Helical" evidence="14">
    <location>
        <begin position="98"/>
        <end position="124"/>
    </location>
</feature>
<evidence type="ECO:0000256" key="9">
    <source>
        <dbReference type="ARBA" id="ARBA00023136"/>
    </source>
</evidence>
<dbReference type="GO" id="GO:0015385">
    <property type="term" value="F:sodium:proton antiporter activity"/>
    <property type="evidence" value="ECO:0000318"/>
    <property type="project" value="GO_Central"/>
</dbReference>
<keyword evidence="17" id="KW-1185">Reference proteome</keyword>
<dbReference type="OrthoDB" id="196264at2759"/>
<dbReference type="EMBL" id="LFYR01001271">
    <property type="protein sequence ID" value="KMZ63126.1"/>
    <property type="molecule type" value="Genomic_DNA"/>
</dbReference>
<evidence type="ECO:0000313" key="16">
    <source>
        <dbReference type="EMBL" id="KMZ63126.1"/>
    </source>
</evidence>
<evidence type="ECO:0000256" key="4">
    <source>
        <dbReference type="ARBA" id="ARBA00022692"/>
    </source>
</evidence>
<keyword evidence="8 13" id="KW-0406">Ion transport</keyword>
<evidence type="ECO:0000256" key="2">
    <source>
        <dbReference type="ARBA" id="ARBA00022448"/>
    </source>
</evidence>
<feature type="transmembrane region" description="Helical" evidence="14">
    <location>
        <begin position="330"/>
        <end position="353"/>
    </location>
</feature>
<dbReference type="InterPro" id="IPR006153">
    <property type="entry name" value="Cation/H_exchanger_TM"/>
</dbReference>
<dbReference type="AlphaFoldDB" id="A0A0K9P274"/>
<feature type="transmembrane region" description="Helical" evidence="14">
    <location>
        <begin position="405"/>
        <end position="425"/>
    </location>
</feature>
<keyword evidence="13" id="KW-0050">Antiport</keyword>
<keyword evidence="6 14" id="KW-1133">Transmembrane helix</keyword>
<organism evidence="16 17">
    <name type="scientific">Zostera marina</name>
    <name type="common">Eelgrass</name>
    <dbReference type="NCBI Taxonomy" id="29655"/>
    <lineage>
        <taxon>Eukaryota</taxon>
        <taxon>Viridiplantae</taxon>
        <taxon>Streptophyta</taxon>
        <taxon>Embryophyta</taxon>
        <taxon>Tracheophyta</taxon>
        <taxon>Spermatophyta</taxon>
        <taxon>Magnoliopsida</taxon>
        <taxon>Liliopsida</taxon>
        <taxon>Zosteraceae</taxon>
        <taxon>Zostera</taxon>
    </lineage>
</organism>
<dbReference type="OMA" id="NSPHERI"/>
<evidence type="ECO:0000256" key="12">
    <source>
        <dbReference type="ARBA" id="ARBA00047912"/>
    </source>
</evidence>
<keyword evidence="7" id="KW-0915">Sodium</keyword>
<feature type="transmembrane region" description="Helical" evidence="14">
    <location>
        <begin position="373"/>
        <end position="393"/>
    </location>
</feature>
<evidence type="ECO:0000256" key="14">
    <source>
        <dbReference type="SAM" id="Phobius"/>
    </source>
</evidence>
<keyword evidence="3" id="KW-0633">Potassium transport</keyword>
<gene>
    <name evidence="16" type="ORF">ZOSMA_426G00080</name>
</gene>
<evidence type="ECO:0000256" key="8">
    <source>
        <dbReference type="ARBA" id="ARBA00023065"/>
    </source>
</evidence>
<keyword evidence="2 13" id="KW-0813">Transport</keyword>
<evidence type="ECO:0000256" key="11">
    <source>
        <dbReference type="ARBA" id="ARBA00047524"/>
    </source>
</evidence>
<evidence type="ECO:0000256" key="10">
    <source>
        <dbReference type="ARBA" id="ARBA00023201"/>
    </source>
</evidence>
<protein>
    <recommendedName>
        <fullName evidence="13">Sodium/hydrogen exchanger</fullName>
    </recommendedName>
</protein>
<dbReference type="SMR" id="A0A0K9P274"/>
<dbReference type="GO" id="GO:0098719">
    <property type="term" value="P:sodium ion import across plasma membrane"/>
    <property type="evidence" value="ECO:0000318"/>
    <property type="project" value="GO_Central"/>
</dbReference>
<comment type="catalytic activity">
    <reaction evidence="11">
        <text>Na(+)(in) + H(+)(out) = Na(+)(out) + H(+)(in)</text>
        <dbReference type="Rhea" id="RHEA:29419"/>
        <dbReference type="ChEBI" id="CHEBI:15378"/>
        <dbReference type="ChEBI" id="CHEBI:29101"/>
    </reaction>
</comment>
<feature type="transmembrane region" description="Helical" evidence="14">
    <location>
        <begin position="12"/>
        <end position="32"/>
    </location>
</feature>
<comment type="subcellular location">
    <subcellularLocation>
        <location evidence="1">Membrane</location>
        <topology evidence="1">Multi-pass membrane protein</topology>
    </subcellularLocation>
</comment>
<evidence type="ECO:0000256" key="6">
    <source>
        <dbReference type="ARBA" id="ARBA00022989"/>
    </source>
</evidence>
<dbReference type="GO" id="GO:0015386">
    <property type="term" value="F:potassium:proton antiporter activity"/>
    <property type="evidence" value="ECO:0000318"/>
    <property type="project" value="GO_Central"/>
</dbReference>
<feature type="transmembrane region" description="Helical" evidence="14">
    <location>
        <begin position="206"/>
        <end position="228"/>
    </location>
</feature>
<feature type="domain" description="Cation/H+ exchanger transmembrane" evidence="15">
    <location>
        <begin position="30"/>
        <end position="431"/>
    </location>
</feature>
<evidence type="ECO:0000256" key="3">
    <source>
        <dbReference type="ARBA" id="ARBA00022538"/>
    </source>
</evidence>
<comment type="similarity">
    <text evidence="13">Belongs to the monovalent cation:proton antiporter 1 (CPA1) transporter (TC 2.A.36) family.</text>
</comment>
<evidence type="ECO:0000256" key="1">
    <source>
        <dbReference type="ARBA" id="ARBA00004141"/>
    </source>
</evidence>